<evidence type="ECO:0000313" key="3">
    <source>
        <dbReference type="EMBL" id="KAL0955775.1"/>
    </source>
</evidence>
<evidence type="ECO:0000313" key="4">
    <source>
        <dbReference type="Proteomes" id="UP001556367"/>
    </source>
</evidence>
<feature type="compositionally biased region" description="Basic residues" evidence="2">
    <location>
        <begin position="286"/>
        <end position="295"/>
    </location>
</feature>
<feature type="region of interest" description="Disordered" evidence="2">
    <location>
        <begin position="265"/>
        <end position="399"/>
    </location>
</feature>
<dbReference type="PANTHER" id="PTHR31977">
    <property type="entry name" value="UPF0696 PROTEIN C11ORF68"/>
    <property type="match status" value="1"/>
</dbReference>
<organism evidence="3 4">
    <name type="scientific">Hohenbuehelia grisea</name>
    <dbReference type="NCBI Taxonomy" id="104357"/>
    <lineage>
        <taxon>Eukaryota</taxon>
        <taxon>Fungi</taxon>
        <taxon>Dikarya</taxon>
        <taxon>Basidiomycota</taxon>
        <taxon>Agaricomycotina</taxon>
        <taxon>Agaricomycetes</taxon>
        <taxon>Agaricomycetidae</taxon>
        <taxon>Agaricales</taxon>
        <taxon>Pleurotineae</taxon>
        <taxon>Pleurotaceae</taxon>
        <taxon>Hohenbuehelia</taxon>
    </lineage>
</organism>
<dbReference type="Proteomes" id="UP001556367">
    <property type="component" value="Unassembled WGS sequence"/>
</dbReference>
<feature type="compositionally biased region" description="Acidic residues" evidence="2">
    <location>
        <begin position="344"/>
        <end position="354"/>
    </location>
</feature>
<evidence type="ECO:0000256" key="2">
    <source>
        <dbReference type="SAM" id="MobiDB-lite"/>
    </source>
</evidence>
<protein>
    <submittedName>
        <fullName evidence="3">Uncharacterized protein</fullName>
    </submittedName>
</protein>
<dbReference type="Pfam" id="PF08939">
    <property type="entry name" value="Bles03"/>
    <property type="match status" value="1"/>
</dbReference>
<gene>
    <name evidence="3" type="ORF">HGRIS_001989</name>
</gene>
<evidence type="ECO:0000256" key="1">
    <source>
        <dbReference type="ARBA" id="ARBA00010568"/>
    </source>
</evidence>
<keyword evidence="4" id="KW-1185">Reference proteome</keyword>
<comment type="similarity">
    <text evidence="1">Belongs to the UPF0696 family.</text>
</comment>
<accession>A0ABR3JJ34</accession>
<feature type="compositionally biased region" description="Basic and acidic residues" evidence="2">
    <location>
        <begin position="355"/>
        <end position="365"/>
    </location>
</feature>
<proteinExistence type="inferred from homology"/>
<dbReference type="Gene3D" id="3.30.760.10">
    <property type="entry name" value="RNA Cap, Translation Initiation Factor Eif4e"/>
    <property type="match status" value="1"/>
</dbReference>
<name>A0ABR3JJ34_9AGAR</name>
<dbReference type="PANTHER" id="PTHR31977:SF1">
    <property type="entry name" value="UPF0696 PROTEIN C11ORF68"/>
    <property type="match status" value="1"/>
</dbReference>
<dbReference type="EMBL" id="JASNQZ010000006">
    <property type="protein sequence ID" value="KAL0955775.1"/>
    <property type="molecule type" value="Genomic_DNA"/>
</dbReference>
<dbReference type="InterPro" id="IPR023398">
    <property type="entry name" value="TIF_eIF4e-like"/>
</dbReference>
<dbReference type="InterPro" id="IPR015034">
    <property type="entry name" value="Bles03"/>
</dbReference>
<reference evidence="4" key="1">
    <citation type="submission" date="2024-06" db="EMBL/GenBank/DDBJ databases">
        <title>Multi-omics analyses provide insights into the biosynthesis of the anticancer antibiotic pleurotin in Hohenbuehelia grisea.</title>
        <authorList>
            <person name="Weaver J.A."/>
            <person name="Alberti F."/>
        </authorList>
    </citation>
    <scope>NUCLEOTIDE SEQUENCE [LARGE SCALE GENOMIC DNA]</scope>
    <source>
        <strain evidence="4">T-177</strain>
    </source>
</reference>
<feature type="compositionally biased region" description="Low complexity" evidence="2">
    <location>
        <begin position="265"/>
        <end position="276"/>
    </location>
</feature>
<sequence>MAHNEDAQPDSIYKYAWLKGESESIMPLDEFLKKYKPSMIQDDGTKPWVWIGNEKAPRAKHEHEEAAVEEGKKLLEEVTAKIEAIKNDDSIPVRSNKKTGAKSKKELREALQAEATEKLKAISIKHGYVSGKWLIFAAPDKVDMIWSSIAASIVSGPLSSTPVRLAKVATSPPAENPHMQHLICIYMPDVYDKDAVAEVMRVLLRDHGANLSGVKTNLYTHLGIDSKHPSGISSTVWKNTAVLKDTEIKELREAFFAGITRGPKTTDQATVTAAVDQKQDDDSSTKKPKPKLQRKKVADNPFASDDEQPDAPAPSAATATNAKTDDAKSSKPKPKKKAKADTFASDDEDDDEKAQEEQRKQELKAKKSASSSAAGKRPKDDDQDDDDDDERPKKRPSRK</sequence>
<comment type="caution">
    <text evidence="3">The sequence shown here is derived from an EMBL/GenBank/DDBJ whole genome shotgun (WGS) entry which is preliminary data.</text>
</comment>
<feature type="compositionally biased region" description="Low complexity" evidence="2">
    <location>
        <begin position="313"/>
        <end position="322"/>
    </location>
</feature>
<dbReference type="SUPFAM" id="SSF55418">
    <property type="entry name" value="eIF4e-like"/>
    <property type="match status" value="1"/>
</dbReference>